<reference evidence="6" key="1">
    <citation type="journal article" date="2018" name="Nat. Microbiol.">
        <title>Leveraging single-cell genomics to expand the fungal tree of life.</title>
        <authorList>
            <person name="Ahrendt S.R."/>
            <person name="Quandt C.A."/>
            <person name="Ciobanu D."/>
            <person name="Clum A."/>
            <person name="Salamov A."/>
            <person name="Andreopoulos B."/>
            <person name="Cheng J.F."/>
            <person name="Woyke T."/>
            <person name="Pelin A."/>
            <person name="Henrissat B."/>
            <person name="Reynolds N.K."/>
            <person name="Benny G.L."/>
            <person name="Smith M.E."/>
            <person name="James T.Y."/>
            <person name="Grigoriev I.V."/>
        </authorList>
    </citation>
    <scope>NUCLEOTIDE SEQUENCE [LARGE SCALE GENOMIC DNA]</scope>
    <source>
        <strain evidence="6">ATCC 52028</strain>
    </source>
</reference>
<dbReference type="SMART" id="SM00229">
    <property type="entry name" value="RasGEFN"/>
    <property type="match status" value="1"/>
</dbReference>
<dbReference type="InterPro" id="IPR000651">
    <property type="entry name" value="Ras-like_Gua-exchang_fac_N"/>
</dbReference>
<proteinExistence type="predicted"/>
<dbReference type="InterPro" id="IPR036964">
    <property type="entry name" value="RASGEF_cat_dom_sf"/>
</dbReference>
<keyword evidence="1 2" id="KW-0344">Guanine-nucleotide releasing factor</keyword>
<evidence type="ECO:0000256" key="2">
    <source>
        <dbReference type="PROSITE-ProRule" id="PRU00168"/>
    </source>
</evidence>
<name>A0A4V1IV38_9FUNG</name>
<dbReference type="Pfam" id="PF00618">
    <property type="entry name" value="RasGEF_N"/>
    <property type="match status" value="1"/>
</dbReference>
<dbReference type="PANTHER" id="PTHR23113:SF354">
    <property type="entry name" value="BUD SITE SELECTION PROTEIN 5"/>
    <property type="match status" value="1"/>
</dbReference>
<keyword evidence="6" id="KW-1185">Reference proteome</keyword>
<dbReference type="InterPro" id="IPR008937">
    <property type="entry name" value="Ras-like_GEF"/>
</dbReference>
<evidence type="ECO:0000313" key="6">
    <source>
        <dbReference type="Proteomes" id="UP000274922"/>
    </source>
</evidence>
<dbReference type="Gene3D" id="1.10.840.10">
    <property type="entry name" value="Ras guanine-nucleotide exchange factors catalytic domain"/>
    <property type="match status" value="1"/>
</dbReference>
<evidence type="ECO:0000259" key="4">
    <source>
        <dbReference type="PROSITE" id="PS50212"/>
    </source>
</evidence>
<dbReference type="EMBL" id="ML014137">
    <property type="protein sequence ID" value="RKP02709.1"/>
    <property type="molecule type" value="Genomic_DNA"/>
</dbReference>
<dbReference type="PROSITE" id="PS50212">
    <property type="entry name" value="RASGEF_NTER"/>
    <property type="match status" value="1"/>
</dbReference>
<dbReference type="Pfam" id="PF00617">
    <property type="entry name" value="RasGEF"/>
    <property type="match status" value="1"/>
</dbReference>
<dbReference type="GO" id="GO:0005886">
    <property type="term" value="C:plasma membrane"/>
    <property type="evidence" value="ECO:0007669"/>
    <property type="project" value="TreeGrafter"/>
</dbReference>
<dbReference type="InterPro" id="IPR001895">
    <property type="entry name" value="RASGEF_cat_dom"/>
</dbReference>
<dbReference type="GO" id="GO:0005085">
    <property type="term" value="F:guanyl-nucleotide exchange factor activity"/>
    <property type="evidence" value="ECO:0007669"/>
    <property type="project" value="UniProtKB-KW"/>
</dbReference>
<dbReference type="PROSITE" id="PS50009">
    <property type="entry name" value="RASGEF_CAT"/>
    <property type="match status" value="1"/>
</dbReference>
<dbReference type="SMART" id="SM00147">
    <property type="entry name" value="RasGEF"/>
    <property type="match status" value="1"/>
</dbReference>
<dbReference type="SUPFAM" id="SSF48366">
    <property type="entry name" value="Ras GEF"/>
    <property type="match status" value="1"/>
</dbReference>
<dbReference type="GO" id="GO:0007265">
    <property type="term" value="P:Ras protein signal transduction"/>
    <property type="evidence" value="ECO:0007669"/>
    <property type="project" value="TreeGrafter"/>
</dbReference>
<evidence type="ECO:0008006" key="7">
    <source>
        <dbReference type="Google" id="ProtNLM"/>
    </source>
</evidence>
<dbReference type="Proteomes" id="UP000274922">
    <property type="component" value="Unassembled WGS sequence"/>
</dbReference>
<dbReference type="CDD" id="cd00155">
    <property type="entry name" value="RasGEF"/>
    <property type="match status" value="1"/>
</dbReference>
<dbReference type="PANTHER" id="PTHR23113">
    <property type="entry name" value="GUANINE NUCLEOTIDE EXCHANGE FACTOR"/>
    <property type="match status" value="1"/>
</dbReference>
<sequence>MNMEGQVRGGTLEALVERLTVHDQLVDPSYTNTFFLMMHQFTPSPGQVLRLLIGRYNLVCPAALTADEAAIWREQKLVPVRLRVYNALKIWLEHHWTVQDDAILPDLDHFIRTDVAQHQPLLVWRLLDLLERHQQAATRLMLAPDACALGACRSLKRAMVPPSTGARPAPILPKSMVRLHITDVDPLELARQLTLLESHLFLEISPDELIGQACSPGRGAPAPHVRAMTQMSNHMTGWITTSVLSEPDGKRRALMIRHFIKVGERLLALNNFNSLMAVISALNSSTVTRLVKTWNHVATKHRHAFQVLCHAMQNDKNYAAYRTRLRSTAAPCLPFLGLYLTDLTFTEDGNPDMRPGGRLINFDKYLKAGRIIQELQRFQVPYALQPVEALQAYLLDHLGTAVTSPQQLYSMSLAIEPRIPSGNENKLRSMAARARLLDTGKMTLLTVESTAAPLTPLGSMPMDAS</sequence>
<dbReference type="STRING" id="1555241.A0A4V1IV38"/>
<dbReference type="InterPro" id="IPR023578">
    <property type="entry name" value="Ras_GEF_dom_sf"/>
</dbReference>
<feature type="domain" description="N-terminal Ras-GEF" evidence="4">
    <location>
        <begin position="3"/>
        <end position="134"/>
    </location>
</feature>
<gene>
    <name evidence="5" type="ORF">CXG81DRAFT_10478</name>
</gene>
<organism evidence="5 6">
    <name type="scientific">Caulochytrium protostelioides</name>
    <dbReference type="NCBI Taxonomy" id="1555241"/>
    <lineage>
        <taxon>Eukaryota</taxon>
        <taxon>Fungi</taxon>
        <taxon>Fungi incertae sedis</taxon>
        <taxon>Chytridiomycota</taxon>
        <taxon>Chytridiomycota incertae sedis</taxon>
        <taxon>Chytridiomycetes</taxon>
        <taxon>Caulochytriales</taxon>
        <taxon>Caulochytriaceae</taxon>
        <taxon>Caulochytrium</taxon>
    </lineage>
</organism>
<protein>
    <recommendedName>
        <fullName evidence="7">Ras GEF</fullName>
    </recommendedName>
</protein>
<dbReference type="Gene3D" id="1.20.870.10">
    <property type="entry name" value="Son of sevenless (SoS) protein Chain: S domain 1"/>
    <property type="match status" value="1"/>
</dbReference>
<feature type="domain" description="Ras-GEF" evidence="3">
    <location>
        <begin position="185"/>
        <end position="418"/>
    </location>
</feature>
<dbReference type="OrthoDB" id="546434at2759"/>
<dbReference type="AlphaFoldDB" id="A0A4V1IV38"/>
<evidence type="ECO:0000259" key="3">
    <source>
        <dbReference type="PROSITE" id="PS50009"/>
    </source>
</evidence>
<accession>A0A4V1IV38</accession>
<evidence type="ECO:0000313" key="5">
    <source>
        <dbReference type="EMBL" id="RKP02709.1"/>
    </source>
</evidence>
<dbReference type="CDD" id="cd06224">
    <property type="entry name" value="REM"/>
    <property type="match status" value="1"/>
</dbReference>
<evidence type="ECO:0000256" key="1">
    <source>
        <dbReference type="ARBA" id="ARBA00022658"/>
    </source>
</evidence>